<evidence type="ECO:0000313" key="3">
    <source>
        <dbReference type="Proteomes" id="UP000647235"/>
    </source>
</evidence>
<keyword evidence="3" id="KW-1185">Reference proteome</keyword>
<gene>
    <name evidence="2" type="ORF">H8S07_06865</name>
</gene>
<comment type="caution">
    <text evidence="2">The sequence shown here is derived from an EMBL/GenBank/DDBJ whole genome shotgun (WGS) entry which is preliminary data.</text>
</comment>
<name>A0ABR7EWB0_9FIRM</name>
<keyword evidence="1" id="KW-0732">Signal</keyword>
<dbReference type="PROSITE" id="PS51257">
    <property type="entry name" value="PROKAR_LIPOPROTEIN"/>
    <property type="match status" value="1"/>
</dbReference>
<organism evidence="2 3">
    <name type="scientific">Dorea hominis</name>
    <dbReference type="NCBI Taxonomy" id="2763040"/>
    <lineage>
        <taxon>Bacteria</taxon>
        <taxon>Bacillati</taxon>
        <taxon>Bacillota</taxon>
        <taxon>Clostridia</taxon>
        <taxon>Lachnospirales</taxon>
        <taxon>Lachnospiraceae</taxon>
        <taxon>Dorea</taxon>
    </lineage>
</organism>
<dbReference type="Gene3D" id="3.40.50.11400">
    <property type="match status" value="1"/>
</dbReference>
<evidence type="ECO:0000256" key="1">
    <source>
        <dbReference type="SAM" id="SignalP"/>
    </source>
</evidence>
<proteinExistence type="predicted"/>
<sequence length="373" mass="41772">MKRLVAVLMICVMMFSVAACGKQGTAKKEDKKIDGKVCVLTPTLSWSEDQYRSGEKMAEKYPGVVEHLTLPDDFAAEQETGITQIMNVAKDPSFKALVICYGDSGILPAIKMAKKENPDLKVITAPVWDDPYEMADVIDLCIDANWNKRGQVIAKKAKKMGAERIIHYSFPTHLKMEEIAQRRETMKKTAKKLGMDFIDITMPDPYVTSDSATNQFIKEDIPKEIKKYGKDTCIFSTYCPTQDFVIGLELKYKYIVAEQCCPTPTQGYPAGMNLKITKDIAGDYDAINKMISDVAKKNGVTGRLSTWPISMEAFQPEFATEVAIQALKGDIKLTDIDALRKIAKDVTGVSVEMEKLDGKYDNYLLYIMGSIYY</sequence>
<evidence type="ECO:0000313" key="2">
    <source>
        <dbReference type="EMBL" id="MBC5664999.1"/>
    </source>
</evidence>
<dbReference type="InterPro" id="IPR024258">
    <property type="entry name" value="DUF3798"/>
</dbReference>
<dbReference type="Gene3D" id="3.40.50.11390">
    <property type="match status" value="1"/>
</dbReference>
<feature type="chain" id="PRO_5046618837" evidence="1">
    <location>
        <begin position="19"/>
        <end position="373"/>
    </location>
</feature>
<dbReference type="Proteomes" id="UP000647235">
    <property type="component" value="Unassembled WGS sequence"/>
</dbReference>
<dbReference type="EMBL" id="JACOOY010000007">
    <property type="protein sequence ID" value="MBC5664999.1"/>
    <property type="molecule type" value="Genomic_DNA"/>
</dbReference>
<feature type="signal peptide" evidence="1">
    <location>
        <begin position="1"/>
        <end position="18"/>
    </location>
</feature>
<protein>
    <submittedName>
        <fullName evidence="2">DUF3798 domain-containing protein</fullName>
    </submittedName>
</protein>
<accession>A0ABR7EWB0</accession>
<dbReference type="Pfam" id="PF12683">
    <property type="entry name" value="DUF3798"/>
    <property type="match status" value="1"/>
</dbReference>
<reference evidence="2 3" key="1">
    <citation type="submission" date="2020-08" db="EMBL/GenBank/DDBJ databases">
        <title>Genome public.</title>
        <authorList>
            <person name="Liu C."/>
            <person name="Sun Q."/>
        </authorList>
    </citation>
    <scope>NUCLEOTIDE SEQUENCE [LARGE SCALE GENOMIC DNA]</scope>
    <source>
        <strain evidence="2 3">NSJ-36</strain>
    </source>
</reference>